<dbReference type="AlphaFoldDB" id="J3KWG9"/>
<keyword evidence="3" id="KW-1185">Reference proteome</keyword>
<dbReference type="HOGENOM" id="CLU_2783397_0_0_1"/>
<dbReference type="Gramene" id="OB01G13250.1">
    <property type="protein sequence ID" value="OB01G13250.1"/>
    <property type="gene ID" value="OB01G13250"/>
</dbReference>
<evidence type="ECO:0000313" key="2">
    <source>
        <dbReference type="EnsemblPlants" id="OB01G13250.1"/>
    </source>
</evidence>
<evidence type="ECO:0000313" key="3">
    <source>
        <dbReference type="Proteomes" id="UP000006038"/>
    </source>
</evidence>
<dbReference type="Proteomes" id="UP000006038">
    <property type="component" value="Chromosome 1"/>
</dbReference>
<feature type="compositionally biased region" description="Low complexity" evidence="1">
    <location>
        <begin position="37"/>
        <end position="47"/>
    </location>
</feature>
<protein>
    <submittedName>
        <fullName evidence="2">Uncharacterized protein</fullName>
    </submittedName>
</protein>
<proteinExistence type="predicted"/>
<reference evidence="2" key="1">
    <citation type="journal article" date="2013" name="Nat. Commun.">
        <title>Whole-genome sequencing of Oryza brachyantha reveals mechanisms underlying Oryza genome evolution.</title>
        <authorList>
            <person name="Chen J."/>
            <person name="Huang Q."/>
            <person name="Gao D."/>
            <person name="Wang J."/>
            <person name="Lang Y."/>
            <person name="Liu T."/>
            <person name="Li B."/>
            <person name="Bai Z."/>
            <person name="Luis Goicoechea J."/>
            <person name="Liang C."/>
            <person name="Chen C."/>
            <person name="Zhang W."/>
            <person name="Sun S."/>
            <person name="Liao Y."/>
            <person name="Zhang X."/>
            <person name="Yang L."/>
            <person name="Song C."/>
            <person name="Wang M."/>
            <person name="Shi J."/>
            <person name="Liu G."/>
            <person name="Liu J."/>
            <person name="Zhou H."/>
            <person name="Zhou W."/>
            <person name="Yu Q."/>
            <person name="An N."/>
            <person name="Chen Y."/>
            <person name="Cai Q."/>
            <person name="Wang B."/>
            <person name="Liu B."/>
            <person name="Min J."/>
            <person name="Huang Y."/>
            <person name="Wu H."/>
            <person name="Li Z."/>
            <person name="Zhang Y."/>
            <person name="Yin Y."/>
            <person name="Song W."/>
            <person name="Jiang J."/>
            <person name="Jackson S.A."/>
            <person name="Wing R.A."/>
            <person name="Wang J."/>
            <person name="Chen M."/>
        </authorList>
    </citation>
    <scope>NUCLEOTIDE SEQUENCE [LARGE SCALE GENOMIC DNA]</scope>
    <source>
        <strain evidence="2">cv. IRGC 101232</strain>
    </source>
</reference>
<feature type="region of interest" description="Disordered" evidence="1">
    <location>
        <begin position="37"/>
        <end position="69"/>
    </location>
</feature>
<dbReference type="EnsemblPlants" id="OB01G13250.1">
    <property type="protein sequence ID" value="OB01G13250.1"/>
    <property type="gene ID" value="OB01G13250"/>
</dbReference>
<name>J3KWG9_ORYBR</name>
<organism evidence="2">
    <name type="scientific">Oryza brachyantha</name>
    <name type="common">malo sina</name>
    <dbReference type="NCBI Taxonomy" id="4533"/>
    <lineage>
        <taxon>Eukaryota</taxon>
        <taxon>Viridiplantae</taxon>
        <taxon>Streptophyta</taxon>
        <taxon>Embryophyta</taxon>
        <taxon>Tracheophyta</taxon>
        <taxon>Spermatophyta</taxon>
        <taxon>Magnoliopsida</taxon>
        <taxon>Liliopsida</taxon>
        <taxon>Poales</taxon>
        <taxon>Poaceae</taxon>
        <taxon>BOP clade</taxon>
        <taxon>Oryzoideae</taxon>
        <taxon>Oryzeae</taxon>
        <taxon>Oryzinae</taxon>
        <taxon>Oryza</taxon>
    </lineage>
</organism>
<sequence length="69" mass="7303">QSVQNPPKISTNPTRIDSCAAIPTLSLSLRPSHLLPCTDSSPATKSPPASPTINNHHLFSLPAPTYPSM</sequence>
<evidence type="ECO:0000256" key="1">
    <source>
        <dbReference type="SAM" id="MobiDB-lite"/>
    </source>
</evidence>
<accession>J3KWG9</accession>
<reference evidence="2" key="2">
    <citation type="submission" date="2013-04" db="UniProtKB">
        <authorList>
            <consortium name="EnsemblPlants"/>
        </authorList>
    </citation>
    <scope>IDENTIFICATION</scope>
</reference>